<dbReference type="Proteomes" id="UP001189429">
    <property type="component" value="Unassembled WGS sequence"/>
</dbReference>
<proteinExistence type="predicted"/>
<sequence>MAILALLRTTSGERWCTTFFIMPHDAAWASGALLHITGGAAGACAPGPRWRSKDMFMPLFLLLVMPSLPSLRALEEADLTNKWVRRLLATHERAGTAVAAADDLKPAVFIARMPAQERSSW</sequence>
<organism evidence="1 2">
    <name type="scientific">Prorocentrum cordatum</name>
    <dbReference type="NCBI Taxonomy" id="2364126"/>
    <lineage>
        <taxon>Eukaryota</taxon>
        <taxon>Sar</taxon>
        <taxon>Alveolata</taxon>
        <taxon>Dinophyceae</taxon>
        <taxon>Prorocentrales</taxon>
        <taxon>Prorocentraceae</taxon>
        <taxon>Prorocentrum</taxon>
    </lineage>
</organism>
<protein>
    <submittedName>
        <fullName evidence="1">Uncharacterized protein</fullName>
    </submittedName>
</protein>
<dbReference type="EMBL" id="CAUYUJ010010502">
    <property type="protein sequence ID" value="CAK0829544.1"/>
    <property type="molecule type" value="Genomic_DNA"/>
</dbReference>
<reference evidence="1" key="1">
    <citation type="submission" date="2023-10" db="EMBL/GenBank/DDBJ databases">
        <authorList>
            <person name="Chen Y."/>
            <person name="Shah S."/>
            <person name="Dougan E. K."/>
            <person name="Thang M."/>
            <person name="Chan C."/>
        </authorList>
    </citation>
    <scope>NUCLEOTIDE SEQUENCE [LARGE SCALE GENOMIC DNA]</scope>
</reference>
<accession>A0ABN9SC31</accession>
<comment type="caution">
    <text evidence="1">The sequence shown here is derived from an EMBL/GenBank/DDBJ whole genome shotgun (WGS) entry which is preliminary data.</text>
</comment>
<evidence type="ECO:0000313" key="1">
    <source>
        <dbReference type="EMBL" id="CAK0829544.1"/>
    </source>
</evidence>
<name>A0ABN9SC31_9DINO</name>
<evidence type="ECO:0000313" key="2">
    <source>
        <dbReference type="Proteomes" id="UP001189429"/>
    </source>
</evidence>
<gene>
    <name evidence="1" type="ORF">PCOR1329_LOCUS28451</name>
</gene>
<keyword evidence="2" id="KW-1185">Reference proteome</keyword>